<dbReference type="EMBL" id="JAKNGE010000017">
    <property type="protein sequence ID" value="MCG4746620.1"/>
    <property type="molecule type" value="Genomic_DNA"/>
</dbReference>
<organism evidence="1 4">
    <name type="scientific">Enterocloster aldenensis</name>
    <dbReference type="NCBI Taxonomy" id="358742"/>
    <lineage>
        <taxon>Bacteria</taxon>
        <taxon>Bacillati</taxon>
        <taxon>Bacillota</taxon>
        <taxon>Clostridia</taxon>
        <taxon>Lachnospirales</taxon>
        <taxon>Lachnospiraceae</taxon>
        <taxon>Enterocloster</taxon>
    </lineage>
</organism>
<evidence type="ECO:0000313" key="1">
    <source>
        <dbReference type="EMBL" id="MCG4746620.1"/>
    </source>
</evidence>
<keyword evidence="3" id="KW-1185">Reference proteome</keyword>
<sequence length="363" mass="43155">MNEKYVEALEQYDMDILSVRKGRGSWICETRNGCRLLKEYRGTVKRLEFEDEVLRILDTRGSLRADQYIRNREGSLLTVTGDGTRYIFKDWFMDRECNIKDGFEIRQALSRLAMLHSQLRAVEFKEEWSMGSNLCAPLEEELERHNKEMQRTRNYIRGKRKKSDFELCVIGNYNMFYEQAQEAVHGIKGLWSEEYDPAFEYDALEAAEIREIAAKRQQRGLGGADDRSGKPVYLCHGDLDQHHVLMGNGYTAIIEYNRMHLGIQVSDLYRFMRKVMEKHGWNMDLGLSMLDSYERVLPMDRRERTCLYYLFLYPEKYWKQLNFYFNANKAWIPERNIDKLRGLEEQQQLRNSFLRRLRADCGV</sequence>
<keyword evidence="1" id="KW-0167">Capsid protein</keyword>
<dbReference type="RefSeq" id="WP_165641843.1">
    <property type="nucleotide sequence ID" value="NZ_JAAITT010000013.1"/>
</dbReference>
<dbReference type="GO" id="GO:0042601">
    <property type="term" value="C:endospore-forming forespore"/>
    <property type="evidence" value="ECO:0007669"/>
    <property type="project" value="TreeGrafter"/>
</dbReference>
<evidence type="ECO:0000313" key="3">
    <source>
        <dbReference type="Proteomes" id="UP000669239"/>
    </source>
</evidence>
<reference evidence="2" key="2">
    <citation type="submission" date="2020-02" db="EMBL/GenBank/DDBJ databases">
        <authorList>
            <person name="Littmann E."/>
            <person name="Sorbara M."/>
        </authorList>
    </citation>
    <scope>NUCLEOTIDE SEQUENCE</scope>
    <source>
        <strain evidence="2">MSK.1.17</strain>
    </source>
</reference>
<gene>
    <name evidence="2" type="ORF">G5B36_10740</name>
    <name evidence="1" type="ORF">L0N08_14455</name>
</gene>
<evidence type="ECO:0000313" key="2">
    <source>
        <dbReference type="EMBL" id="NSJ49175.1"/>
    </source>
</evidence>
<dbReference type="Gene3D" id="3.90.1200.10">
    <property type="match status" value="2"/>
</dbReference>
<comment type="caution">
    <text evidence="1">The sequence shown here is derived from an EMBL/GenBank/DDBJ whole genome shotgun (WGS) entry which is preliminary data.</text>
</comment>
<dbReference type="InterPro" id="IPR011009">
    <property type="entry name" value="Kinase-like_dom_sf"/>
</dbReference>
<dbReference type="Proteomes" id="UP000669239">
    <property type="component" value="Unassembled WGS sequence"/>
</dbReference>
<proteinExistence type="predicted"/>
<dbReference type="PANTHER" id="PTHR39179">
    <property type="entry name" value="SPORE COAT PROTEIN I"/>
    <property type="match status" value="1"/>
</dbReference>
<dbReference type="EMBL" id="JAAITT010000013">
    <property type="protein sequence ID" value="NSJ49175.1"/>
    <property type="molecule type" value="Genomic_DNA"/>
</dbReference>
<dbReference type="Gene3D" id="3.30.200.20">
    <property type="entry name" value="Phosphorylase Kinase, domain 1"/>
    <property type="match status" value="1"/>
</dbReference>
<dbReference type="PANTHER" id="PTHR39179:SF1">
    <property type="entry name" value="SPORE COAT PROTEIN I"/>
    <property type="match status" value="1"/>
</dbReference>
<protein>
    <submittedName>
        <fullName evidence="1">Spore coat protein CotS</fullName>
    </submittedName>
</protein>
<evidence type="ECO:0000313" key="4">
    <source>
        <dbReference type="Proteomes" id="UP001299608"/>
    </source>
</evidence>
<accession>A0AAW5BXN6</accession>
<reference evidence="1" key="3">
    <citation type="submission" date="2022-01" db="EMBL/GenBank/DDBJ databases">
        <title>Collection of gut derived symbiotic bacterial strains cultured from healthy donors.</title>
        <authorList>
            <person name="Lin H."/>
            <person name="Kohout C."/>
            <person name="Waligurski E."/>
            <person name="Pamer E.G."/>
        </authorList>
    </citation>
    <scope>NUCLEOTIDE SEQUENCE</scope>
    <source>
        <strain evidence="1">DFI.6.55</strain>
    </source>
</reference>
<dbReference type="InterPro" id="IPR047175">
    <property type="entry name" value="CotS-like"/>
</dbReference>
<dbReference type="AlphaFoldDB" id="A0AAW5BXN6"/>
<dbReference type="Proteomes" id="UP001299608">
    <property type="component" value="Unassembled WGS sequence"/>
</dbReference>
<reference evidence="2 3" key="1">
    <citation type="journal article" date="2020" name="Cell Host Microbe">
        <title>Functional and Genomic Variation between Human-Derived Isolates of Lachnospiraceae Reveals Inter- and Intra-Species Diversity.</title>
        <authorList>
            <person name="Sorbara M.T."/>
            <person name="Littmann E.R."/>
            <person name="Fontana E."/>
            <person name="Moody T.U."/>
            <person name="Kohout C.E."/>
            <person name="Gjonbalaj M."/>
            <person name="Eaton V."/>
            <person name="Seok R."/>
            <person name="Leiner I.M."/>
            <person name="Pamer E.G."/>
        </authorList>
    </citation>
    <scope>NUCLEOTIDE SEQUENCE [LARGE SCALE GENOMIC DNA]</scope>
    <source>
        <strain evidence="2 3">MSK.1.17</strain>
    </source>
</reference>
<keyword evidence="1" id="KW-0946">Virion</keyword>
<name>A0AAW5BXN6_9FIRM</name>
<dbReference type="SUPFAM" id="SSF56112">
    <property type="entry name" value="Protein kinase-like (PK-like)"/>
    <property type="match status" value="1"/>
</dbReference>